<dbReference type="PROSITE" id="PS01124">
    <property type="entry name" value="HTH_ARAC_FAMILY_2"/>
    <property type="match status" value="1"/>
</dbReference>
<feature type="region of interest" description="Disordered" evidence="3">
    <location>
        <begin position="285"/>
        <end position="313"/>
    </location>
</feature>
<evidence type="ECO:0000256" key="3">
    <source>
        <dbReference type="SAM" id="MobiDB-lite"/>
    </source>
</evidence>
<dbReference type="InterPro" id="IPR009594">
    <property type="entry name" value="Tscrpt_reg_HTH_AraC_N"/>
</dbReference>
<dbReference type="Pfam" id="PF12833">
    <property type="entry name" value="HTH_18"/>
    <property type="match status" value="1"/>
</dbReference>
<dbReference type="Proteomes" id="UP001631957">
    <property type="component" value="Unassembled WGS sequence"/>
</dbReference>
<accession>A0ABW9HXH0</accession>
<protein>
    <submittedName>
        <fullName evidence="5">AraC family transcriptional regulator N-terminal domain-containing protein</fullName>
    </submittedName>
</protein>
<reference evidence="5 6" key="1">
    <citation type="submission" date="2024-12" db="EMBL/GenBank/DDBJ databases">
        <title>Forecasting of Potato common scab and diversities of Pathogenic streptomyces spp. in china.</title>
        <authorList>
            <person name="Handique U."/>
            <person name="Wu J."/>
        </authorList>
    </citation>
    <scope>NUCLEOTIDE SEQUENCE [LARGE SCALE GENOMIC DNA]</scope>
    <source>
        <strain evidence="5 6">ZRIMU1530</strain>
    </source>
</reference>
<comment type="caution">
    <text evidence="5">The sequence shown here is derived from an EMBL/GenBank/DDBJ whole genome shotgun (WGS) entry which is preliminary data.</text>
</comment>
<evidence type="ECO:0000256" key="1">
    <source>
        <dbReference type="ARBA" id="ARBA00023015"/>
    </source>
</evidence>
<organism evidence="5 6">
    <name type="scientific">Streptomyces niveiscabiei</name>
    <dbReference type="NCBI Taxonomy" id="164115"/>
    <lineage>
        <taxon>Bacteria</taxon>
        <taxon>Bacillati</taxon>
        <taxon>Actinomycetota</taxon>
        <taxon>Actinomycetes</taxon>
        <taxon>Kitasatosporales</taxon>
        <taxon>Streptomycetaceae</taxon>
        <taxon>Streptomyces</taxon>
    </lineage>
</organism>
<dbReference type="SUPFAM" id="SSF46689">
    <property type="entry name" value="Homeodomain-like"/>
    <property type="match status" value="2"/>
</dbReference>
<sequence>MLDRLAAAIGRHLVVPGGDTAVPHLLLAGVDEEWKSIDRLYEPMICFVVEGAKRVTSGDVTAIAGPGELLFTPLHLPAVVDLVKVPYRSAVLRLDAGTVTELLMELESYEGYREDGEARRGRGDRGYARPAPQGLVSTALTPALADAVARWVELLDSPEDIGPLAARTESEILYRLLRSDLGPLLREAFLTDSATSRVRVAARWIKERYDQPLSVEEIAAVAHMSAAGLHRHFKAATGMTPLKYQKRLRMQEARRRLLSEGESAAQVAHAVGYSSATQFNREYRSEYGLPPGQDAARLRAEPGVYPAPGRVSP</sequence>
<evidence type="ECO:0000259" key="4">
    <source>
        <dbReference type="PROSITE" id="PS01124"/>
    </source>
</evidence>
<dbReference type="InterPro" id="IPR018060">
    <property type="entry name" value="HTH_AraC"/>
</dbReference>
<keyword evidence="6" id="KW-1185">Reference proteome</keyword>
<dbReference type="Gene3D" id="1.10.10.60">
    <property type="entry name" value="Homeodomain-like"/>
    <property type="match status" value="2"/>
</dbReference>
<gene>
    <name evidence="5" type="ORF">ACKI18_23745</name>
</gene>
<dbReference type="PANTHER" id="PTHR43436:SF1">
    <property type="entry name" value="TRANSCRIPTIONAL REGULATORY PROTEIN"/>
    <property type="match status" value="1"/>
</dbReference>
<dbReference type="EMBL" id="JBJVNI010000012">
    <property type="protein sequence ID" value="MFM9611715.1"/>
    <property type="molecule type" value="Genomic_DNA"/>
</dbReference>
<dbReference type="Pfam" id="PF06719">
    <property type="entry name" value="AraC_N"/>
    <property type="match status" value="1"/>
</dbReference>
<evidence type="ECO:0000313" key="6">
    <source>
        <dbReference type="Proteomes" id="UP001631957"/>
    </source>
</evidence>
<dbReference type="InterPro" id="IPR009057">
    <property type="entry name" value="Homeodomain-like_sf"/>
</dbReference>
<proteinExistence type="predicted"/>
<evidence type="ECO:0000313" key="5">
    <source>
        <dbReference type="EMBL" id="MFM9611715.1"/>
    </source>
</evidence>
<feature type="domain" description="HTH araC/xylS-type" evidence="4">
    <location>
        <begin position="199"/>
        <end position="297"/>
    </location>
</feature>
<evidence type="ECO:0000256" key="2">
    <source>
        <dbReference type="ARBA" id="ARBA00023163"/>
    </source>
</evidence>
<name>A0ABW9HXH0_9ACTN</name>
<dbReference type="SMART" id="SM00342">
    <property type="entry name" value="HTH_ARAC"/>
    <property type="match status" value="1"/>
</dbReference>
<keyword evidence="1" id="KW-0805">Transcription regulation</keyword>
<dbReference type="RefSeq" id="WP_112471749.1">
    <property type="nucleotide sequence ID" value="NZ_JBJVNI010000012.1"/>
</dbReference>
<keyword evidence="2" id="KW-0804">Transcription</keyword>
<dbReference type="PANTHER" id="PTHR43436">
    <property type="entry name" value="ARAC-FAMILY TRANSCRIPTIONAL REGULATOR"/>
    <property type="match status" value="1"/>
</dbReference>